<dbReference type="PROSITE" id="PS00893">
    <property type="entry name" value="NUDIX_BOX"/>
    <property type="match status" value="1"/>
</dbReference>
<name>A0ABU6B2Z4_9NOCA</name>
<comment type="caution">
    <text evidence="6">The sequence shown here is derived from an EMBL/GenBank/DDBJ whole genome shotgun (WGS) entry which is preliminary data.</text>
</comment>
<keyword evidence="3 4" id="KW-0378">Hydrolase</keyword>
<dbReference type="InterPro" id="IPR020476">
    <property type="entry name" value="Nudix_hydrolase"/>
</dbReference>
<keyword evidence="7" id="KW-1185">Reference proteome</keyword>
<dbReference type="PANTHER" id="PTHR43046:SF16">
    <property type="entry name" value="ADP-RIBOSE PYROPHOSPHATASE YJHB-RELATED"/>
    <property type="match status" value="1"/>
</dbReference>
<evidence type="ECO:0000256" key="4">
    <source>
        <dbReference type="RuleBase" id="RU003476"/>
    </source>
</evidence>
<sequence>MVARHVVDVHVLLLRGADLLLSRRRSADEFDGLWHLPAGKLEAGESVLAAVVREAREEVGVVIDPADLRHVHSAHVVEPGREARVGLFFRTRRWSGEPVNREPDKSYELRWFPLGNLPETLIPYPAAGIDGYLTGVTYSQRGWPS</sequence>
<evidence type="ECO:0000313" key="7">
    <source>
        <dbReference type="Proteomes" id="UP001348098"/>
    </source>
</evidence>
<dbReference type="Pfam" id="PF00293">
    <property type="entry name" value="NUDIX"/>
    <property type="match status" value="1"/>
</dbReference>
<dbReference type="EMBL" id="JAYKYQ010000015">
    <property type="protein sequence ID" value="MEB3514079.1"/>
    <property type="molecule type" value="Genomic_DNA"/>
</dbReference>
<dbReference type="InterPro" id="IPR020084">
    <property type="entry name" value="NUDIX_hydrolase_CS"/>
</dbReference>
<organism evidence="6 7">
    <name type="scientific">Nocardia implantans</name>
    <dbReference type="NCBI Taxonomy" id="3108168"/>
    <lineage>
        <taxon>Bacteria</taxon>
        <taxon>Bacillati</taxon>
        <taxon>Actinomycetota</taxon>
        <taxon>Actinomycetes</taxon>
        <taxon>Mycobacteriales</taxon>
        <taxon>Nocardiaceae</taxon>
        <taxon>Nocardia</taxon>
    </lineage>
</organism>
<gene>
    <name evidence="6" type="ORF">U3653_28995</name>
</gene>
<evidence type="ECO:0000256" key="3">
    <source>
        <dbReference type="ARBA" id="ARBA00022801"/>
    </source>
</evidence>
<evidence type="ECO:0000259" key="5">
    <source>
        <dbReference type="PROSITE" id="PS51462"/>
    </source>
</evidence>
<dbReference type="CDD" id="cd04683">
    <property type="entry name" value="NUDIX_Hydrolase"/>
    <property type="match status" value="1"/>
</dbReference>
<accession>A0ABU6B2Z4</accession>
<comment type="similarity">
    <text evidence="2 4">Belongs to the Nudix hydrolase family.</text>
</comment>
<dbReference type="InterPro" id="IPR015797">
    <property type="entry name" value="NUDIX_hydrolase-like_dom_sf"/>
</dbReference>
<evidence type="ECO:0000313" key="6">
    <source>
        <dbReference type="EMBL" id="MEB3514079.1"/>
    </source>
</evidence>
<evidence type="ECO:0000256" key="2">
    <source>
        <dbReference type="ARBA" id="ARBA00005582"/>
    </source>
</evidence>
<dbReference type="Proteomes" id="UP001348098">
    <property type="component" value="Unassembled WGS sequence"/>
</dbReference>
<dbReference type="PRINTS" id="PR00502">
    <property type="entry name" value="NUDIXFAMILY"/>
</dbReference>
<dbReference type="PANTHER" id="PTHR43046">
    <property type="entry name" value="GDP-MANNOSE MANNOSYL HYDROLASE"/>
    <property type="match status" value="1"/>
</dbReference>
<evidence type="ECO:0000256" key="1">
    <source>
        <dbReference type="ARBA" id="ARBA00001946"/>
    </source>
</evidence>
<dbReference type="InterPro" id="IPR000086">
    <property type="entry name" value="NUDIX_hydrolase_dom"/>
</dbReference>
<dbReference type="Gene3D" id="3.90.79.10">
    <property type="entry name" value="Nucleoside Triphosphate Pyrophosphohydrolase"/>
    <property type="match status" value="1"/>
</dbReference>
<dbReference type="SUPFAM" id="SSF55811">
    <property type="entry name" value="Nudix"/>
    <property type="match status" value="1"/>
</dbReference>
<proteinExistence type="inferred from homology"/>
<dbReference type="RefSeq" id="WP_195078404.1">
    <property type="nucleotide sequence ID" value="NZ_JAYESH010000016.1"/>
</dbReference>
<dbReference type="PROSITE" id="PS51462">
    <property type="entry name" value="NUDIX"/>
    <property type="match status" value="1"/>
</dbReference>
<reference evidence="6 7" key="1">
    <citation type="submission" date="2023-12" db="EMBL/GenBank/DDBJ databases">
        <title>novel species in genus Nocarida.</title>
        <authorList>
            <person name="Li Z."/>
        </authorList>
    </citation>
    <scope>NUCLEOTIDE SEQUENCE [LARGE SCALE GENOMIC DNA]</scope>
    <source>
        <strain evidence="6 7">CDC186</strain>
    </source>
</reference>
<comment type="cofactor">
    <cofactor evidence="1">
        <name>Mg(2+)</name>
        <dbReference type="ChEBI" id="CHEBI:18420"/>
    </cofactor>
</comment>
<protein>
    <submittedName>
        <fullName evidence="6">NUDIX domain-containing protein</fullName>
    </submittedName>
</protein>
<feature type="domain" description="Nudix hydrolase" evidence="5">
    <location>
        <begin position="4"/>
        <end position="137"/>
    </location>
</feature>